<evidence type="ECO:0000313" key="1">
    <source>
        <dbReference type="Proteomes" id="UP001732720"/>
    </source>
</evidence>
<name>A0AC58LH11_CASCN</name>
<proteinExistence type="predicted"/>
<reference evidence="2" key="1">
    <citation type="submission" date="2025-08" db="UniProtKB">
        <authorList>
            <consortium name="RefSeq"/>
        </authorList>
    </citation>
    <scope>IDENTIFICATION</scope>
</reference>
<keyword evidence="1" id="KW-1185">Reference proteome</keyword>
<accession>A0AC58LH11</accession>
<sequence>MMAAGSFTGRSQESVTFEDVAVYFTKEEWATLMPAQRALYRDVMLENYGAVASVASPTSRPALISQLEQGNEPDFNQPQGARSRKDWRTGFPGLISTLRRYAYLVKIIQNPHTYQCWEGRTKA</sequence>
<gene>
    <name evidence="2" type="primary">Krbox1</name>
</gene>
<protein>
    <submittedName>
        <fullName evidence="2">KRAB domain-containing protein 1</fullName>
    </submittedName>
</protein>
<dbReference type="RefSeq" id="XP_073916445.1">
    <property type="nucleotide sequence ID" value="XM_074060344.1"/>
</dbReference>
<evidence type="ECO:0000313" key="2">
    <source>
        <dbReference type="RefSeq" id="XP_073916445.1"/>
    </source>
</evidence>
<dbReference type="Proteomes" id="UP001732720">
    <property type="component" value="Chromosome 17"/>
</dbReference>
<organism evidence="1 2">
    <name type="scientific">Castor canadensis</name>
    <name type="common">American beaver</name>
    <dbReference type="NCBI Taxonomy" id="51338"/>
    <lineage>
        <taxon>Eukaryota</taxon>
        <taxon>Metazoa</taxon>
        <taxon>Chordata</taxon>
        <taxon>Craniata</taxon>
        <taxon>Vertebrata</taxon>
        <taxon>Euteleostomi</taxon>
        <taxon>Mammalia</taxon>
        <taxon>Eutheria</taxon>
        <taxon>Euarchontoglires</taxon>
        <taxon>Glires</taxon>
        <taxon>Rodentia</taxon>
        <taxon>Castorimorpha</taxon>
        <taxon>Castoridae</taxon>
        <taxon>Castor</taxon>
    </lineage>
</organism>